<name>A0A3B0WCB1_9ZZZZ</name>
<dbReference type="Gene3D" id="3.10.450.40">
    <property type="match status" value="1"/>
</dbReference>
<dbReference type="SUPFAM" id="SSF160719">
    <property type="entry name" value="gpW/gp25-like"/>
    <property type="match status" value="1"/>
</dbReference>
<feature type="domain" description="IraD/Gp25-like" evidence="1">
    <location>
        <begin position="41"/>
        <end position="123"/>
    </location>
</feature>
<dbReference type="NCBIfam" id="TIGR03357">
    <property type="entry name" value="VI_zyme"/>
    <property type="match status" value="1"/>
</dbReference>
<dbReference type="PANTHER" id="PTHR38595">
    <property type="entry name" value="CYTOPLASMIC PROTEIN-RELATED"/>
    <property type="match status" value="1"/>
</dbReference>
<accession>A0A3B0WCB1</accession>
<dbReference type="Pfam" id="PF04965">
    <property type="entry name" value="GPW_gp25"/>
    <property type="match status" value="1"/>
</dbReference>
<dbReference type="AlphaFoldDB" id="A0A3B0WCB1"/>
<reference evidence="2" key="1">
    <citation type="submission" date="2018-06" db="EMBL/GenBank/DDBJ databases">
        <authorList>
            <person name="Zhirakovskaya E."/>
        </authorList>
    </citation>
    <scope>NUCLEOTIDE SEQUENCE</scope>
</reference>
<dbReference type="InterPro" id="IPR007048">
    <property type="entry name" value="IraD/Gp25-like"/>
</dbReference>
<proteinExistence type="predicted"/>
<evidence type="ECO:0000313" key="2">
    <source>
        <dbReference type="EMBL" id="VAW50060.1"/>
    </source>
</evidence>
<dbReference type="InterPro" id="IPR053176">
    <property type="entry name" value="T6SS_TssE1-like"/>
</dbReference>
<dbReference type="EMBL" id="UOFB01000431">
    <property type="protein sequence ID" value="VAW50060.1"/>
    <property type="molecule type" value="Genomic_DNA"/>
</dbReference>
<dbReference type="InterPro" id="IPR017737">
    <property type="entry name" value="TssE1-like"/>
</dbReference>
<dbReference type="PANTHER" id="PTHR38595:SF2">
    <property type="entry name" value="TYPE VI SECRETION SYSTEM BASEPLATE SUBUNIT TSSE"/>
    <property type="match status" value="1"/>
</dbReference>
<gene>
    <name evidence="2" type="ORF">MNBD_GAMMA04-1199</name>
</gene>
<sequence length="147" mass="16568">MGNSVFNNGVIHGSFFERLDPNLPITRTIDDSHQLEAVVGAIKRHIEWLLNSREGSSQSAPELGLSDFNDATGGSTDFTLKIANNIKETIQRYEPRVTVQDVEYSPNPDNPLELTFKVVGQLTLRQYNKDVLIELVLNGHNKHYDVY</sequence>
<evidence type="ECO:0000259" key="1">
    <source>
        <dbReference type="Pfam" id="PF04965"/>
    </source>
</evidence>
<organism evidence="2">
    <name type="scientific">hydrothermal vent metagenome</name>
    <dbReference type="NCBI Taxonomy" id="652676"/>
    <lineage>
        <taxon>unclassified sequences</taxon>
        <taxon>metagenomes</taxon>
        <taxon>ecological metagenomes</taxon>
    </lineage>
</organism>
<protein>
    <recommendedName>
        <fullName evidence="1">IraD/Gp25-like domain-containing protein</fullName>
    </recommendedName>
</protein>